<evidence type="ECO:0000256" key="1">
    <source>
        <dbReference type="ARBA" id="ARBA00004442"/>
    </source>
</evidence>
<reference evidence="8" key="1">
    <citation type="submission" date="2019-03" db="EMBL/GenBank/DDBJ databases">
        <title>Single cell metagenomics reveals metabolic interactions within the superorganism composed of flagellate Streblomastix strix and complex community of Bacteroidetes bacteria on its surface.</title>
        <authorList>
            <person name="Treitli S.C."/>
            <person name="Kolisko M."/>
            <person name="Husnik F."/>
            <person name="Keeling P."/>
            <person name="Hampl V."/>
        </authorList>
    </citation>
    <scope>NUCLEOTIDE SEQUENCE</scope>
    <source>
        <strain evidence="8">STM</strain>
    </source>
</reference>
<accession>A0A5J4QYY7</accession>
<sequence length="425" mass="48095">MKKSFLVTTILWLGCFAVHSQTVETMQQTIDYRTYIGWVRQQNLGYAAEKLNVSVAEAEVKAARIFNDPAISVEYADNDDRRMQMGRSVSVELSRTFSLGKRSAGMDLAKSEKALAEAMLEDYFHTLRAEASLAYLETIKQSELYRVKESSYESIRRLAESDSIKYTLGKITYTDAVQSKLEAGMAYNDLMQAQTELYNSYASLGLWTGVFSHDTLYCPVGRLKMNNRAFDTGQLLQTALTNRSDLAAAMKNTEVAQKALKVVKRERNPDIDWAVGYNFNTEVRNEIAPAPKFNGITVGLSVPLKFSSLNRGAVRAAEYRMQQAEINYRQAELEVQTSVMQSLRRYLSLQEQVKQYDEGLLENAKLVIEGKIYSYDRGETSLLEVLDAQRTYDELHASYIETLFSCAAALIELERNAGIWDIIVE</sequence>
<comment type="caution">
    <text evidence="8">The sequence shown here is derived from an EMBL/GenBank/DDBJ whole genome shotgun (WGS) entry which is preliminary data.</text>
</comment>
<dbReference type="InterPro" id="IPR051906">
    <property type="entry name" value="TolC-like"/>
</dbReference>
<keyword evidence="3" id="KW-1134">Transmembrane beta strand</keyword>
<dbReference type="SUPFAM" id="SSF56954">
    <property type="entry name" value="Outer membrane efflux proteins (OEP)"/>
    <property type="match status" value="1"/>
</dbReference>
<dbReference type="GO" id="GO:0009279">
    <property type="term" value="C:cell outer membrane"/>
    <property type="evidence" value="ECO:0007669"/>
    <property type="project" value="UniProtKB-SubCell"/>
</dbReference>
<dbReference type="EMBL" id="SNRY01002322">
    <property type="protein sequence ID" value="KAA6325643.1"/>
    <property type="molecule type" value="Genomic_DNA"/>
</dbReference>
<evidence type="ECO:0000256" key="4">
    <source>
        <dbReference type="ARBA" id="ARBA00022692"/>
    </source>
</evidence>
<dbReference type="Pfam" id="PF02321">
    <property type="entry name" value="OEP"/>
    <property type="match status" value="1"/>
</dbReference>
<evidence type="ECO:0000313" key="8">
    <source>
        <dbReference type="EMBL" id="KAA6325643.1"/>
    </source>
</evidence>
<dbReference type="Gene3D" id="1.20.1600.10">
    <property type="entry name" value="Outer membrane efflux proteins (OEP)"/>
    <property type="match status" value="1"/>
</dbReference>
<proteinExistence type="predicted"/>
<dbReference type="GO" id="GO:0015288">
    <property type="term" value="F:porin activity"/>
    <property type="evidence" value="ECO:0007669"/>
    <property type="project" value="TreeGrafter"/>
</dbReference>
<evidence type="ECO:0000256" key="5">
    <source>
        <dbReference type="ARBA" id="ARBA00023136"/>
    </source>
</evidence>
<dbReference type="PANTHER" id="PTHR30026">
    <property type="entry name" value="OUTER MEMBRANE PROTEIN TOLC"/>
    <property type="match status" value="1"/>
</dbReference>
<dbReference type="GO" id="GO:1990281">
    <property type="term" value="C:efflux pump complex"/>
    <property type="evidence" value="ECO:0007669"/>
    <property type="project" value="TreeGrafter"/>
</dbReference>
<keyword evidence="5" id="KW-0472">Membrane</keyword>
<evidence type="ECO:0000256" key="7">
    <source>
        <dbReference type="SAM" id="Coils"/>
    </source>
</evidence>
<gene>
    <name evidence="8" type="ORF">EZS27_025169</name>
</gene>
<feature type="coiled-coil region" evidence="7">
    <location>
        <begin position="314"/>
        <end position="341"/>
    </location>
</feature>
<evidence type="ECO:0000256" key="3">
    <source>
        <dbReference type="ARBA" id="ARBA00022452"/>
    </source>
</evidence>
<dbReference type="InterPro" id="IPR003423">
    <property type="entry name" value="OMP_efflux"/>
</dbReference>
<dbReference type="AlphaFoldDB" id="A0A5J4QYY7"/>
<keyword evidence="2" id="KW-0813">Transport</keyword>
<organism evidence="8">
    <name type="scientific">termite gut metagenome</name>
    <dbReference type="NCBI Taxonomy" id="433724"/>
    <lineage>
        <taxon>unclassified sequences</taxon>
        <taxon>metagenomes</taxon>
        <taxon>organismal metagenomes</taxon>
    </lineage>
</organism>
<keyword evidence="6" id="KW-0998">Cell outer membrane</keyword>
<evidence type="ECO:0000256" key="6">
    <source>
        <dbReference type="ARBA" id="ARBA00023237"/>
    </source>
</evidence>
<dbReference type="GO" id="GO:0015562">
    <property type="term" value="F:efflux transmembrane transporter activity"/>
    <property type="evidence" value="ECO:0007669"/>
    <property type="project" value="InterPro"/>
</dbReference>
<keyword evidence="4" id="KW-0812">Transmembrane</keyword>
<protein>
    <submittedName>
        <fullName evidence="8">Cobalt-zinc-cadmium resistance protein CzcC</fullName>
    </submittedName>
</protein>
<dbReference type="PANTHER" id="PTHR30026:SF20">
    <property type="entry name" value="OUTER MEMBRANE PROTEIN TOLC"/>
    <property type="match status" value="1"/>
</dbReference>
<name>A0A5J4QYY7_9ZZZZ</name>
<keyword evidence="7" id="KW-0175">Coiled coil</keyword>
<dbReference type="PROSITE" id="PS51257">
    <property type="entry name" value="PROKAR_LIPOPROTEIN"/>
    <property type="match status" value="1"/>
</dbReference>
<comment type="subcellular location">
    <subcellularLocation>
        <location evidence="1">Cell outer membrane</location>
    </subcellularLocation>
</comment>
<evidence type="ECO:0000256" key="2">
    <source>
        <dbReference type="ARBA" id="ARBA00022448"/>
    </source>
</evidence>